<dbReference type="Proteomes" id="UP000054538">
    <property type="component" value="Unassembled WGS sequence"/>
</dbReference>
<sequence length="63" mass="7242">VHRSVAFRTWLDTHYAWIRYRLIPAGTTGVAQPCDVGIQRPLKLAIKELWHEDIIAETLSQLS</sequence>
<evidence type="ECO:0000313" key="2">
    <source>
        <dbReference type="Proteomes" id="UP000054538"/>
    </source>
</evidence>
<reference evidence="1 2" key="1">
    <citation type="submission" date="2014-04" db="EMBL/GenBank/DDBJ databases">
        <authorList>
            <consortium name="DOE Joint Genome Institute"/>
            <person name="Kuo A."/>
            <person name="Kohler A."/>
            <person name="Jargeat P."/>
            <person name="Nagy L.G."/>
            <person name="Floudas D."/>
            <person name="Copeland A."/>
            <person name="Barry K.W."/>
            <person name="Cichocki N."/>
            <person name="Veneault-Fourrey C."/>
            <person name="LaButti K."/>
            <person name="Lindquist E.A."/>
            <person name="Lipzen A."/>
            <person name="Lundell T."/>
            <person name="Morin E."/>
            <person name="Murat C."/>
            <person name="Sun H."/>
            <person name="Tunlid A."/>
            <person name="Henrissat B."/>
            <person name="Grigoriev I.V."/>
            <person name="Hibbett D.S."/>
            <person name="Martin F."/>
            <person name="Nordberg H.P."/>
            <person name="Cantor M.N."/>
            <person name="Hua S.X."/>
        </authorList>
    </citation>
    <scope>NUCLEOTIDE SEQUENCE [LARGE SCALE GENOMIC DNA]</scope>
    <source>
        <strain evidence="1 2">Ve08.2h10</strain>
    </source>
</reference>
<dbReference type="HOGENOM" id="CLU_046752_5_1_1"/>
<feature type="non-terminal residue" evidence="1">
    <location>
        <position position="63"/>
    </location>
</feature>
<organism evidence="1 2">
    <name type="scientific">Paxillus rubicundulus Ve08.2h10</name>
    <dbReference type="NCBI Taxonomy" id="930991"/>
    <lineage>
        <taxon>Eukaryota</taxon>
        <taxon>Fungi</taxon>
        <taxon>Dikarya</taxon>
        <taxon>Basidiomycota</taxon>
        <taxon>Agaricomycotina</taxon>
        <taxon>Agaricomycetes</taxon>
        <taxon>Agaricomycetidae</taxon>
        <taxon>Boletales</taxon>
        <taxon>Paxilineae</taxon>
        <taxon>Paxillaceae</taxon>
        <taxon>Paxillus</taxon>
    </lineage>
</organism>
<dbReference type="OrthoDB" id="2669850at2759"/>
<proteinExistence type="predicted"/>
<gene>
    <name evidence="1" type="ORF">PAXRUDRAFT_60299</name>
</gene>
<evidence type="ECO:0000313" key="1">
    <source>
        <dbReference type="EMBL" id="KIK79573.1"/>
    </source>
</evidence>
<keyword evidence="2" id="KW-1185">Reference proteome</keyword>
<dbReference type="EMBL" id="KN826244">
    <property type="protein sequence ID" value="KIK79573.1"/>
    <property type="molecule type" value="Genomic_DNA"/>
</dbReference>
<dbReference type="InParanoid" id="A0A0D0CVT3"/>
<reference evidence="2" key="2">
    <citation type="submission" date="2015-01" db="EMBL/GenBank/DDBJ databases">
        <title>Evolutionary Origins and Diversification of the Mycorrhizal Mutualists.</title>
        <authorList>
            <consortium name="DOE Joint Genome Institute"/>
            <consortium name="Mycorrhizal Genomics Consortium"/>
            <person name="Kohler A."/>
            <person name="Kuo A."/>
            <person name="Nagy L.G."/>
            <person name="Floudas D."/>
            <person name="Copeland A."/>
            <person name="Barry K.W."/>
            <person name="Cichocki N."/>
            <person name="Veneault-Fourrey C."/>
            <person name="LaButti K."/>
            <person name="Lindquist E.A."/>
            <person name="Lipzen A."/>
            <person name="Lundell T."/>
            <person name="Morin E."/>
            <person name="Murat C."/>
            <person name="Riley R."/>
            <person name="Ohm R."/>
            <person name="Sun H."/>
            <person name="Tunlid A."/>
            <person name="Henrissat B."/>
            <person name="Grigoriev I.V."/>
            <person name="Hibbett D.S."/>
            <person name="Martin F."/>
        </authorList>
    </citation>
    <scope>NUCLEOTIDE SEQUENCE [LARGE SCALE GENOMIC DNA]</scope>
    <source>
        <strain evidence="2">Ve08.2h10</strain>
    </source>
</reference>
<accession>A0A0D0CVT3</accession>
<protein>
    <submittedName>
        <fullName evidence="1">Uncharacterized protein</fullName>
    </submittedName>
</protein>
<dbReference type="AlphaFoldDB" id="A0A0D0CVT3"/>
<feature type="non-terminal residue" evidence="1">
    <location>
        <position position="1"/>
    </location>
</feature>
<name>A0A0D0CVT3_9AGAM</name>